<dbReference type="InterPro" id="IPR056789">
    <property type="entry name" value="LRR_R13L1-DRL21"/>
</dbReference>
<evidence type="ECO:0000313" key="4">
    <source>
        <dbReference type="EMBL" id="KAJ8422811.1"/>
    </source>
</evidence>
<evidence type="ECO:0000256" key="2">
    <source>
        <dbReference type="ARBA" id="ARBA00022821"/>
    </source>
</evidence>
<dbReference type="Gene3D" id="1.10.8.430">
    <property type="entry name" value="Helical domain of apoptotic protease-activating factors"/>
    <property type="match status" value="1"/>
</dbReference>
<evidence type="ECO:0000259" key="3">
    <source>
        <dbReference type="Pfam" id="PF25019"/>
    </source>
</evidence>
<keyword evidence="2" id="KW-0611">Plant defense</keyword>
<gene>
    <name evidence="4" type="ORF">Cgig2_018012</name>
</gene>
<keyword evidence="5" id="KW-1185">Reference proteome</keyword>
<evidence type="ECO:0000313" key="5">
    <source>
        <dbReference type="Proteomes" id="UP001153076"/>
    </source>
</evidence>
<dbReference type="GO" id="GO:0043531">
    <property type="term" value="F:ADP binding"/>
    <property type="evidence" value="ECO:0007669"/>
    <property type="project" value="InterPro"/>
</dbReference>
<dbReference type="PANTHER" id="PTHR36766">
    <property type="entry name" value="PLANT BROAD-SPECTRUM MILDEW RESISTANCE PROTEIN RPW8"/>
    <property type="match status" value="1"/>
</dbReference>
<dbReference type="Gene3D" id="3.80.10.10">
    <property type="entry name" value="Ribonuclease Inhibitor"/>
    <property type="match status" value="1"/>
</dbReference>
<dbReference type="SUPFAM" id="SSF52540">
    <property type="entry name" value="P-loop containing nucleoside triphosphate hydrolases"/>
    <property type="match status" value="1"/>
</dbReference>
<dbReference type="GO" id="GO:0006952">
    <property type="term" value="P:defense response"/>
    <property type="evidence" value="ECO:0007669"/>
    <property type="project" value="UniProtKB-KW"/>
</dbReference>
<reference evidence="4" key="1">
    <citation type="submission" date="2022-04" db="EMBL/GenBank/DDBJ databases">
        <title>Carnegiea gigantea Genome sequencing and assembly v2.</title>
        <authorList>
            <person name="Copetti D."/>
            <person name="Sanderson M.J."/>
            <person name="Burquez A."/>
            <person name="Wojciechowski M.F."/>
        </authorList>
    </citation>
    <scope>NUCLEOTIDE SEQUENCE</scope>
    <source>
        <strain evidence="4">SGP5-SGP5p</strain>
        <tissue evidence="4">Aerial part</tissue>
    </source>
</reference>
<organism evidence="4 5">
    <name type="scientific">Carnegiea gigantea</name>
    <dbReference type="NCBI Taxonomy" id="171969"/>
    <lineage>
        <taxon>Eukaryota</taxon>
        <taxon>Viridiplantae</taxon>
        <taxon>Streptophyta</taxon>
        <taxon>Embryophyta</taxon>
        <taxon>Tracheophyta</taxon>
        <taxon>Spermatophyta</taxon>
        <taxon>Magnoliopsida</taxon>
        <taxon>eudicotyledons</taxon>
        <taxon>Gunneridae</taxon>
        <taxon>Pentapetalae</taxon>
        <taxon>Caryophyllales</taxon>
        <taxon>Cactineae</taxon>
        <taxon>Cactaceae</taxon>
        <taxon>Cactoideae</taxon>
        <taxon>Echinocereeae</taxon>
        <taxon>Carnegiea</taxon>
    </lineage>
</organism>
<name>A0A9Q1JJU0_9CARY</name>
<dbReference type="EMBL" id="JAKOGI010002137">
    <property type="protein sequence ID" value="KAJ8422811.1"/>
    <property type="molecule type" value="Genomic_DNA"/>
</dbReference>
<dbReference type="SUPFAM" id="SSF52058">
    <property type="entry name" value="L domain-like"/>
    <property type="match status" value="1"/>
</dbReference>
<dbReference type="Pfam" id="PF25019">
    <property type="entry name" value="LRR_R13L1-DRL21"/>
    <property type="match status" value="1"/>
</dbReference>
<accession>A0A9Q1JJU0</accession>
<dbReference type="Proteomes" id="UP001153076">
    <property type="component" value="Unassembled WGS sequence"/>
</dbReference>
<proteinExistence type="predicted"/>
<keyword evidence="1" id="KW-0433">Leucine-rich repeat</keyword>
<comment type="caution">
    <text evidence="4">The sequence shown here is derived from an EMBL/GenBank/DDBJ whole genome shotgun (WGS) entry which is preliminary data.</text>
</comment>
<dbReference type="InterPro" id="IPR032675">
    <property type="entry name" value="LRR_dom_sf"/>
</dbReference>
<sequence length="439" mass="49839">MTGLKESWIVVTTCSQQTTRILGDELVHELKGLSEKDSWHLFERTAFGEGHKQVNAANLVKIVKRCASVLLAIKVVGSLLYGHIKEKWVSFQKKGLGLPKYGEGDGNEPILKLSIQWSFTRNKIRTFLCLCIGYWEQYVPVAKLLKHWMCLRALDLRDLRSKSDPSALGKLLHLKYLDLSHNSELETLANSVTKLHNIELPESLPKLVKLRVLDLGIHPFYCQINSIPRGVGKLSCFQQLFLFVVGDNNMITEQKDLQPHPKLRELELSYYMGRRMPSWTREDKSAIALPNLVKNVMHCNTCLPLEKKFLRLSFLKDLDCIQNTTTRANISDGAGTSEADAFFPSLERLQLSCMTKLKGWWRDEEISNSNGKDGHRLLPSFPHLIELTIERCPNLTCIPPCPVREELELRGGSNGNLRMMITSESGNSKLRCAKTSNVR</sequence>
<dbReference type="OrthoDB" id="1357022at2759"/>
<evidence type="ECO:0000256" key="1">
    <source>
        <dbReference type="ARBA" id="ARBA00022614"/>
    </source>
</evidence>
<dbReference type="InterPro" id="IPR027417">
    <property type="entry name" value="P-loop_NTPase"/>
</dbReference>
<dbReference type="PANTHER" id="PTHR36766:SF52">
    <property type="entry name" value="LATE BLIGHT RESISTANCE PROTEIN HOMOLOG R1B-8"/>
    <property type="match status" value="1"/>
</dbReference>
<dbReference type="InterPro" id="IPR042197">
    <property type="entry name" value="Apaf_helical"/>
</dbReference>
<protein>
    <recommendedName>
        <fullName evidence="3">R13L1/DRL21-like LRR repeat region domain-containing protein</fullName>
    </recommendedName>
</protein>
<feature type="domain" description="R13L1/DRL21-like LRR repeat region" evidence="3">
    <location>
        <begin position="255"/>
        <end position="319"/>
    </location>
</feature>
<dbReference type="AlphaFoldDB" id="A0A9Q1JJU0"/>